<dbReference type="PANTHER" id="PTHR42648">
    <property type="entry name" value="TRANSPOSASE, PUTATIVE-RELATED"/>
    <property type="match status" value="1"/>
</dbReference>
<feature type="region of interest" description="Disordered" evidence="2">
    <location>
        <begin position="242"/>
        <end position="267"/>
    </location>
</feature>
<gene>
    <name evidence="4" type="ORF">NTJ_14079</name>
</gene>
<protein>
    <submittedName>
        <fullName evidence="4">Hydra magnipapillata</fullName>
    </submittedName>
</protein>
<dbReference type="PROSITE" id="PS50994">
    <property type="entry name" value="INTEGRASE"/>
    <property type="match status" value="1"/>
</dbReference>
<dbReference type="InterPro" id="IPR036397">
    <property type="entry name" value="RNaseH_sf"/>
</dbReference>
<organism evidence="4 5">
    <name type="scientific">Nesidiocoris tenuis</name>
    <dbReference type="NCBI Taxonomy" id="355587"/>
    <lineage>
        <taxon>Eukaryota</taxon>
        <taxon>Metazoa</taxon>
        <taxon>Ecdysozoa</taxon>
        <taxon>Arthropoda</taxon>
        <taxon>Hexapoda</taxon>
        <taxon>Insecta</taxon>
        <taxon>Pterygota</taxon>
        <taxon>Neoptera</taxon>
        <taxon>Paraneoptera</taxon>
        <taxon>Hemiptera</taxon>
        <taxon>Heteroptera</taxon>
        <taxon>Panheteroptera</taxon>
        <taxon>Cimicomorpha</taxon>
        <taxon>Miridae</taxon>
        <taxon>Dicyphina</taxon>
        <taxon>Nesidiocoris</taxon>
    </lineage>
</organism>
<sequence>MAEQQPNSSFSSVEKLRGRENYITWKFEVMNLLKYDGLWQLVKPEVTAAAATGESSSPTTVATAPTENARRDEKALSRINLTLHKSVYPYVMQATSAREAWAALAAAFEDDGLTQWVSLLKRLCSQRLEAYSSIDAYINEARFVSEQLAAINQPIPDMLLAGIILQGLTKEFDPMIMALTSSGKDITSDYICTLLRQEGSKWNKSRNETALMASNRKSQHKGKFVPTCYACNQRGHYPSSPECLAKHSVNSSRKQQSNRHQQSRKGGNGALIAALSAQLSADEWVIDSGCSQHMSGRRDWFRTFHPSHAGLEITLGNNQKLISEGSGDIVVSFKSGTQKTISNVLYVPQLHTNLLSVDMLIQRNLSVTFDSKGCKIYEVEDVPVRAKPMLVAPRNDGVFKLETRPLAANSTEVTPTASEMVWHQRLAHLNHFSMKLLRDELASGISYTSEKEPKLCESCIRGKHARKPFPKEKTKLADQKLALVHTDLCGPFQVNSWSGARYMLVFLDDHTRKLWVYFLASKDETALTLMDFVEQVETQSGNRVKIIRSDNGGEFVNRTLANYFKKKGMIHQTTCVESPQSNGVAERYMRSIVEKCRSMLITSNSSKRMWAEAANTAAYVINRCPTKKLGKSTPEECWTGKKVDLRHLRVFGCKAFAHVLGSQRKKLDDKSKAYTFVGYSETTKGYRLLDENQRLKISRDVIFIENEFPGDRGHFPQSPNHAWIQLLDDDAKPPEVSPKKWSRTPSISRVDQEPSAGPMTRDAPPEMDISSDDGVQRQGESSSEDDFEDPTPLNVSYDSALRKLTVDDDEADRPGKSDTTPASSPDPSCRRFELRRI</sequence>
<dbReference type="Gene3D" id="3.30.420.10">
    <property type="entry name" value="Ribonuclease H-like superfamily/Ribonuclease H"/>
    <property type="match status" value="1"/>
</dbReference>
<keyword evidence="1" id="KW-0378">Hydrolase</keyword>
<dbReference type="Pfam" id="PF14223">
    <property type="entry name" value="Retrotran_gag_2"/>
    <property type="match status" value="1"/>
</dbReference>
<dbReference type="Pfam" id="PF13976">
    <property type="entry name" value="gag_pre-integrs"/>
    <property type="match status" value="1"/>
</dbReference>
<evidence type="ECO:0000256" key="1">
    <source>
        <dbReference type="ARBA" id="ARBA00022670"/>
    </source>
</evidence>
<proteinExistence type="predicted"/>
<feature type="compositionally biased region" description="Basic and acidic residues" evidence="2">
    <location>
        <begin position="800"/>
        <end position="816"/>
    </location>
</feature>
<dbReference type="InterPro" id="IPR012337">
    <property type="entry name" value="RNaseH-like_sf"/>
</dbReference>
<dbReference type="InterPro" id="IPR039537">
    <property type="entry name" value="Retrotran_Ty1/copia-like"/>
</dbReference>
<dbReference type="SUPFAM" id="SSF53098">
    <property type="entry name" value="Ribonuclease H-like"/>
    <property type="match status" value="1"/>
</dbReference>
<evidence type="ECO:0000313" key="5">
    <source>
        <dbReference type="Proteomes" id="UP001307889"/>
    </source>
</evidence>
<dbReference type="Pfam" id="PF00665">
    <property type="entry name" value="rve"/>
    <property type="match status" value="1"/>
</dbReference>
<feature type="compositionally biased region" description="Low complexity" evidence="2">
    <location>
        <begin position="817"/>
        <end position="827"/>
    </location>
</feature>
<accession>A0ABN7BA46</accession>
<feature type="region of interest" description="Disordered" evidence="2">
    <location>
        <begin position="731"/>
        <end position="837"/>
    </location>
</feature>
<reference evidence="4 5" key="1">
    <citation type="submission" date="2023-09" db="EMBL/GenBank/DDBJ databases">
        <title>Nesidiocoris tenuis whole genome shotgun sequence.</title>
        <authorList>
            <person name="Shibata T."/>
            <person name="Shimoda M."/>
            <person name="Kobayashi T."/>
            <person name="Uehara T."/>
        </authorList>
    </citation>
    <scope>NUCLEOTIDE SEQUENCE [LARGE SCALE GENOMIC DNA]</scope>
    <source>
        <strain evidence="4 5">Japan</strain>
    </source>
</reference>
<feature type="compositionally biased region" description="Polar residues" evidence="2">
    <location>
        <begin position="248"/>
        <end position="260"/>
    </location>
</feature>
<dbReference type="Proteomes" id="UP001307889">
    <property type="component" value="Chromosome 12"/>
</dbReference>
<keyword evidence="5" id="KW-1185">Reference proteome</keyword>
<name>A0ABN7BA46_9HEMI</name>
<feature type="domain" description="Integrase catalytic" evidence="3">
    <location>
        <begin position="466"/>
        <end position="642"/>
    </location>
</feature>
<dbReference type="InterPro" id="IPR001584">
    <property type="entry name" value="Integrase_cat-core"/>
</dbReference>
<dbReference type="PANTHER" id="PTHR42648:SF28">
    <property type="entry name" value="TRANSPOSON-ENCODED PROTEIN WITH RIBONUCLEASE H-LIKE AND RETROVIRUS ZINC FINGER-LIKE DOMAINS"/>
    <property type="match status" value="1"/>
</dbReference>
<evidence type="ECO:0000256" key="2">
    <source>
        <dbReference type="SAM" id="MobiDB-lite"/>
    </source>
</evidence>
<dbReference type="InterPro" id="IPR054722">
    <property type="entry name" value="PolX-like_BBD"/>
</dbReference>
<feature type="region of interest" description="Disordered" evidence="2">
    <location>
        <begin position="50"/>
        <end position="69"/>
    </location>
</feature>
<dbReference type="Pfam" id="PF25597">
    <property type="entry name" value="SH3_retrovirus"/>
    <property type="match status" value="1"/>
</dbReference>
<dbReference type="InterPro" id="IPR057670">
    <property type="entry name" value="SH3_retrovirus"/>
</dbReference>
<evidence type="ECO:0000259" key="3">
    <source>
        <dbReference type="PROSITE" id="PS50994"/>
    </source>
</evidence>
<feature type="compositionally biased region" description="Low complexity" evidence="2">
    <location>
        <begin position="55"/>
        <end position="66"/>
    </location>
</feature>
<dbReference type="Pfam" id="PF22936">
    <property type="entry name" value="Pol_BBD"/>
    <property type="match status" value="1"/>
</dbReference>
<evidence type="ECO:0000313" key="4">
    <source>
        <dbReference type="EMBL" id="BET01263.1"/>
    </source>
</evidence>
<keyword evidence="1" id="KW-0645">Protease</keyword>
<dbReference type="EMBL" id="AP028920">
    <property type="protein sequence ID" value="BET01263.1"/>
    <property type="molecule type" value="Genomic_DNA"/>
</dbReference>
<feature type="compositionally biased region" description="Basic and acidic residues" evidence="2">
    <location>
        <begin position="828"/>
        <end position="837"/>
    </location>
</feature>
<dbReference type="InterPro" id="IPR025724">
    <property type="entry name" value="GAG-pre-integrase_dom"/>
</dbReference>